<organism evidence="5 6">
    <name type="scientific">Perkinsus olseni</name>
    <name type="common">Perkinsus atlanticus</name>
    <dbReference type="NCBI Taxonomy" id="32597"/>
    <lineage>
        <taxon>Eukaryota</taxon>
        <taxon>Sar</taxon>
        <taxon>Alveolata</taxon>
        <taxon>Perkinsozoa</taxon>
        <taxon>Perkinsea</taxon>
        <taxon>Perkinsida</taxon>
        <taxon>Perkinsidae</taxon>
        <taxon>Perkinsus</taxon>
    </lineage>
</organism>
<dbReference type="PROSITE" id="PS51391">
    <property type="entry name" value="CID"/>
    <property type="match status" value="1"/>
</dbReference>
<comment type="caution">
    <text evidence="5">The sequence shown here is derived from an EMBL/GenBank/DDBJ whole genome shotgun (WGS) entry which is preliminary data.</text>
</comment>
<name>A0A7J6T0D7_PEROL</name>
<dbReference type="EMBL" id="JABANO010014443">
    <property type="protein sequence ID" value="KAF4738545.1"/>
    <property type="molecule type" value="Genomic_DNA"/>
</dbReference>
<feature type="compositionally biased region" description="Low complexity" evidence="2">
    <location>
        <begin position="19"/>
        <end position="28"/>
    </location>
</feature>
<feature type="domain" description="CID" evidence="3">
    <location>
        <begin position="58"/>
        <end position="161"/>
    </location>
</feature>
<dbReference type="GO" id="GO:0005634">
    <property type="term" value="C:nucleus"/>
    <property type="evidence" value="ECO:0007669"/>
    <property type="project" value="TreeGrafter"/>
</dbReference>
<evidence type="ECO:0000259" key="3">
    <source>
        <dbReference type="PROSITE" id="PS51391"/>
    </source>
</evidence>
<evidence type="ECO:0000256" key="1">
    <source>
        <dbReference type="ARBA" id="ARBA00022884"/>
    </source>
</evidence>
<dbReference type="AlphaFoldDB" id="A0A7J6T0D7"/>
<keyword evidence="6" id="KW-1185">Reference proteome</keyword>
<dbReference type="InterPro" id="IPR006569">
    <property type="entry name" value="CID_dom"/>
</dbReference>
<dbReference type="GO" id="GO:0003723">
    <property type="term" value="F:RNA binding"/>
    <property type="evidence" value="ECO:0007669"/>
    <property type="project" value="UniProtKB-KW"/>
</dbReference>
<dbReference type="Gene3D" id="1.25.40.90">
    <property type="match status" value="1"/>
</dbReference>
<sequence>AVLWHPPPCRAAERSTHDSSNSSSAAAGVGSGGGGRRSDEIKRGPGGRSRSKLGGKMLIPSDKALLMDKLTNLASTNRYVIKDLMVWCIDHTESSIEIVDMIIHEMKDERKDRLSKIPLLYLVSDILHNSGCSTKNGAWSYRTQLESKCAQIMAMFRNNTT</sequence>
<dbReference type="Proteomes" id="UP000553632">
    <property type="component" value="Unassembled WGS sequence"/>
</dbReference>
<dbReference type="Proteomes" id="UP000574390">
    <property type="component" value="Unassembled WGS sequence"/>
</dbReference>
<dbReference type="InterPro" id="IPR008942">
    <property type="entry name" value="ENTH_VHS"/>
</dbReference>
<evidence type="ECO:0000313" key="5">
    <source>
        <dbReference type="EMBL" id="KAF4738545.1"/>
    </source>
</evidence>
<dbReference type="PANTHER" id="PTHR23140">
    <property type="entry name" value="RNA PROCESSING PROTEIN LD23810P"/>
    <property type="match status" value="1"/>
</dbReference>
<dbReference type="PANTHER" id="PTHR23140:SF0">
    <property type="entry name" value="U2 SNRNP-ASSOCIATED SURP MOTIF-CONTAINING PROTEIN"/>
    <property type="match status" value="1"/>
</dbReference>
<dbReference type="Pfam" id="PF04818">
    <property type="entry name" value="CID"/>
    <property type="match status" value="1"/>
</dbReference>
<evidence type="ECO:0000313" key="4">
    <source>
        <dbReference type="EMBL" id="KAF4732739.1"/>
    </source>
</evidence>
<feature type="non-terminal residue" evidence="5">
    <location>
        <position position="1"/>
    </location>
</feature>
<accession>A0A7J6T0D7</accession>
<evidence type="ECO:0000313" key="6">
    <source>
        <dbReference type="Proteomes" id="UP000553632"/>
    </source>
</evidence>
<gene>
    <name evidence="5" type="primary">U2SURP_7</name>
    <name evidence="4" type="synonym">U2SURP_5</name>
    <name evidence="4" type="ORF">FOZ62_018508</name>
    <name evidence="5" type="ORF">FOZ63_020343</name>
</gene>
<evidence type="ECO:0000313" key="7">
    <source>
        <dbReference type="Proteomes" id="UP000574390"/>
    </source>
</evidence>
<proteinExistence type="predicted"/>
<evidence type="ECO:0000256" key="2">
    <source>
        <dbReference type="SAM" id="MobiDB-lite"/>
    </source>
</evidence>
<reference evidence="6 7" key="1">
    <citation type="submission" date="2020-04" db="EMBL/GenBank/DDBJ databases">
        <title>Perkinsus olseni comparative genomics.</title>
        <authorList>
            <person name="Bogema D.R."/>
        </authorList>
    </citation>
    <scope>NUCLEOTIDE SEQUENCE [LARGE SCALE GENOMIC DNA]</scope>
    <source>
        <strain evidence="4">ATCC PRA-205</strain>
        <strain evidence="5 6">ATCC PRA-207</strain>
    </source>
</reference>
<dbReference type="InterPro" id="IPR051485">
    <property type="entry name" value="SR-CTD_assoc_factor"/>
</dbReference>
<feature type="non-terminal residue" evidence="5">
    <location>
        <position position="161"/>
    </location>
</feature>
<feature type="region of interest" description="Disordered" evidence="2">
    <location>
        <begin position="1"/>
        <end position="55"/>
    </location>
</feature>
<dbReference type="EMBL" id="JABANM010014371">
    <property type="protein sequence ID" value="KAF4732739.1"/>
    <property type="molecule type" value="Genomic_DNA"/>
</dbReference>
<protein>
    <submittedName>
        <fullName evidence="5">U2 snRNP-associated SURP domain-containing protein</fullName>
    </submittedName>
</protein>
<dbReference type="SUPFAM" id="SSF48464">
    <property type="entry name" value="ENTH/VHS domain"/>
    <property type="match status" value="1"/>
</dbReference>
<keyword evidence="1" id="KW-0694">RNA-binding</keyword>